<dbReference type="PANTHER" id="PTHR42791">
    <property type="entry name" value="GNAT FAMILY ACETYLTRANSFERASE"/>
    <property type="match status" value="1"/>
</dbReference>
<keyword evidence="3" id="KW-1185">Reference proteome</keyword>
<reference evidence="2 3" key="1">
    <citation type="submission" date="2017-06" db="EMBL/GenBank/DDBJ databases">
        <authorList>
            <person name="Kim H.J."/>
            <person name="Triplett B.A."/>
        </authorList>
    </citation>
    <scope>NUCLEOTIDE SEQUENCE [LARGE SCALE GENOMIC DNA]</scope>
    <source>
        <strain evidence="2 3">CGMCC 4.2132</strain>
    </source>
</reference>
<dbReference type="GO" id="GO:0016747">
    <property type="term" value="F:acyltransferase activity, transferring groups other than amino-acyl groups"/>
    <property type="evidence" value="ECO:0007669"/>
    <property type="project" value="InterPro"/>
</dbReference>
<dbReference type="InterPro" id="IPR016181">
    <property type="entry name" value="Acyl_CoA_acyltransferase"/>
</dbReference>
<proteinExistence type="predicted"/>
<dbReference type="PROSITE" id="PS51186">
    <property type="entry name" value="GNAT"/>
    <property type="match status" value="1"/>
</dbReference>
<dbReference type="Proteomes" id="UP000198282">
    <property type="component" value="Unassembled WGS sequence"/>
</dbReference>
<evidence type="ECO:0000313" key="3">
    <source>
        <dbReference type="Proteomes" id="UP000198282"/>
    </source>
</evidence>
<feature type="domain" description="N-acetyltransferase" evidence="1">
    <location>
        <begin position="61"/>
        <end position="196"/>
    </location>
</feature>
<dbReference type="RefSeq" id="WP_179282428.1">
    <property type="nucleotide sequence ID" value="NZ_FZOD01000057.1"/>
</dbReference>
<dbReference type="InterPro" id="IPR000182">
    <property type="entry name" value="GNAT_dom"/>
</dbReference>
<evidence type="ECO:0000313" key="2">
    <source>
        <dbReference type="EMBL" id="SNT53970.1"/>
    </source>
</evidence>
<gene>
    <name evidence="2" type="ORF">SAMN05216276_105750</name>
</gene>
<organism evidence="2 3">
    <name type="scientific">Streptosporangium subroseum</name>
    <dbReference type="NCBI Taxonomy" id="106412"/>
    <lineage>
        <taxon>Bacteria</taxon>
        <taxon>Bacillati</taxon>
        <taxon>Actinomycetota</taxon>
        <taxon>Actinomycetes</taxon>
        <taxon>Streptosporangiales</taxon>
        <taxon>Streptosporangiaceae</taxon>
        <taxon>Streptosporangium</taxon>
    </lineage>
</organism>
<dbReference type="SUPFAM" id="SSF55729">
    <property type="entry name" value="Acyl-CoA N-acyltransferases (Nat)"/>
    <property type="match status" value="1"/>
</dbReference>
<dbReference type="Gene3D" id="3.40.630.30">
    <property type="match status" value="1"/>
</dbReference>
<keyword evidence="2" id="KW-0808">Transferase</keyword>
<dbReference type="InterPro" id="IPR052523">
    <property type="entry name" value="Trichothecene_AcTrans"/>
</dbReference>
<name>A0A239NGR3_9ACTN</name>
<dbReference type="Pfam" id="PF13508">
    <property type="entry name" value="Acetyltransf_7"/>
    <property type="match status" value="1"/>
</dbReference>
<dbReference type="EMBL" id="FZOD01000057">
    <property type="protein sequence ID" value="SNT53970.1"/>
    <property type="molecule type" value="Genomic_DNA"/>
</dbReference>
<accession>A0A239NGR3</accession>
<dbReference type="CDD" id="cd04301">
    <property type="entry name" value="NAT_SF"/>
    <property type="match status" value="1"/>
</dbReference>
<dbReference type="PANTHER" id="PTHR42791:SF1">
    <property type="entry name" value="N-ACETYLTRANSFERASE DOMAIN-CONTAINING PROTEIN"/>
    <property type="match status" value="1"/>
</dbReference>
<dbReference type="AlphaFoldDB" id="A0A239NGR3"/>
<protein>
    <submittedName>
        <fullName evidence="2">Acetyltransferase (GNAT) family protein</fullName>
    </submittedName>
</protein>
<evidence type="ECO:0000259" key="1">
    <source>
        <dbReference type="PROSITE" id="PS51186"/>
    </source>
</evidence>
<sequence>MTEIIRIQDAPGAAEEIGGIIGVSFHDLEVSAWIVPPDDDRRRVMPPFFSMLTEHAFTYGEVYATVDMSAVAVWFHNDVAPLPDVPDQAARVEAFAGPHAERFGLLGESMDKHHPHDPHHYLSLLAVLPDRQGQGLGSLLLEDHHRRLAETGVAAYLEAANARSRELYLRHGYRDLGDPMILPDGPPMFPMWRPSNP</sequence>